<dbReference type="EMBL" id="CM042023">
    <property type="protein sequence ID" value="KAI3813205.1"/>
    <property type="molecule type" value="Genomic_DNA"/>
</dbReference>
<evidence type="ECO:0000313" key="1">
    <source>
        <dbReference type="EMBL" id="KAI3813205.1"/>
    </source>
</evidence>
<comment type="caution">
    <text evidence="1">The sequence shown here is derived from an EMBL/GenBank/DDBJ whole genome shotgun (WGS) entry which is preliminary data.</text>
</comment>
<gene>
    <name evidence="1" type="ORF">L1987_17923</name>
</gene>
<dbReference type="Proteomes" id="UP001056120">
    <property type="component" value="Linkage Group LG06"/>
</dbReference>
<sequence>MPIAQEEINEAEEAGPQPNTENDMPSTPQVEDHLEQEEVFEPQIPIENEGRRRAPGKEGRQRWFDGNSTRETSFIAKKDMVMAGSAGSRRPVVVVTLDGHDCRCSGGRQGLGDRRSGRDERQQASGEEGGCHAWWLPCVVALWWCFTAAEVMVGVVSDKD</sequence>
<accession>A0ACB9J0B0</accession>
<name>A0ACB9J0B0_9ASTR</name>
<keyword evidence="2" id="KW-1185">Reference proteome</keyword>
<proteinExistence type="predicted"/>
<evidence type="ECO:0000313" key="2">
    <source>
        <dbReference type="Proteomes" id="UP001056120"/>
    </source>
</evidence>
<reference evidence="2" key="1">
    <citation type="journal article" date="2022" name="Mol. Ecol. Resour.">
        <title>The genomes of chicory, endive, great burdock and yacon provide insights into Asteraceae palaeo-polyploidization history and plant inulin production.</title>
        <authorList>
            <person name="Fan W."/>
            <person name="Wang S."/>
            <person name="Wang H."/>
            <person name="Wang A."/>
            <person name="Jiang F."/>
            <person name="Liu H."/>
            <person name="Zhao H."/>
            <person name="Xu D."/>
            <person name="Zhang Y."/>
        </authorList>
    </citation>
    <scope>NUCLEOTIDE SEQUENCE [LARGE SCALE GENOMIC DNA]</scope>
    <source>
        <strain evidence="2">cv. Yunnan</strain>
    </source>
</reference>
<protein>
    <submittedName>
        <fullName evidence="1">Uncharacterized protein</fullName>
    </submittedName>
</protein>
<reference evidence="1 2" key="2">
    <citation type="journal article" date="2022" name="Mol. Ecol. Resour.">
        <title>The genomes of chicory, endive, great burdock and yacon provide insights into Asteraceae paleo-polyploidization history and plant inulin production.</title>
        <authorList>
            <person name="Fan W."/>
            <person name="Wang S."/>
            <person name="Wang H."/>
            <person name="Wang A."/>
            <person name="Jiang F."/>
            <person name="Liu H."/>
            <person name="Zhao H."/>
            <person name="Xu D."/>
            <person name="Zhang Y."/>
        </authorList>
    </citation>
    <scope>NUCLEOTIDE SEQUENCE [LARGE SCALE GENOMIC DNA]</scope>
    <source>
        <strain evidence="2">cv. Yunnan</strain>
        <tissue evidence="1">Leaves</tissue>
    </source>
</reference>
<organism evidence="1 2">
    <name type="scientific">Smallanthus sonchifolius</name>
    <dbReference type="NCBI Taxonomy" id="185202"/>
    <lineage>
        <taxon>Eukaryota</taxon>
        <taxon>Viridiplantae</taxon>
        <taxon>Streptophyta</taxon>
        <taxon>Embryophyta</taxon>
        <taxon>Tracheophyta</taxon>
        <taxon>Spermatophyta</taxon>
        <taxon>Magnoliopsida</taxon>
        <taxon>eudicotyledons</taxon>
        <taxon>Gunneridae</taxon>
        <taxon>Pentapetalae</taxon>
        <taxon>asterids</taxon>
        <taxon>campanulids</taxon>
        <taxon>Asterales</taxon>
        <taxon>Asteraceae</taxon>
        <taxon>Asteroideae</taxon>
        <taxon>Heliantheae alliance</taxon>
        <taxon>Millerieae</taxon>
        <taxon>Smallanthus</taxon>
    </lineage>
</organism>